<feature type="coiled-coil region" evidence="15">
    <location>
        <begin position="916"/>
        <end position="957"/>
    </location>
</feature>
<dbReference type="Pfam" id="PF13476">
    <property type="entry name" value="AAA_23"/>
    <property type="match status" value="1"/>
</dbReference>
<protein>
    <recommendedName>
        <fullName evidence="5">DNA repair protein RAD50</fullName>
    </recommendedName>
</protein>
<keyword evidence="13" id="KW-0539">Nucleus</keyword>
<dbReference type="GO" id="GO:0003691">
    <property type="term" value="F:double-stranded telomeric DNA binding"/>
    <property type="evidence" value="ECO:0007669"/>
    <property type="project" value="TreeGrafter"/>
</dbReference>
<comment type="catalytic activity">
    <reaction evidence="14">
        <text>ATP + H2O = ADP + phosphate + H(+)</text>
        <dbReference type="Rhea" id="RHEA:13065"/>
        <dbReference type="ChEBI" id="CHEBI:15377"/>
        <dbReference type="ChEBI" id="CHEBI:15378"/>
        <dbReference type="ChEBI" id="CHEBI:30616"/>
        <dbReference type="ChEBI" id="CHEBI:43474"/>
        <dbReference type="ChEBI" id="CHEBI:456216"/>
    </reaction>
</comment>
<dbReference type="GO" id="GO:0000722">
    <property type="term" value="P:telomere maintenance via recombination"/>
    <property type="evidence" value="ECO:0007669"/>
    <property type="project" value="TreeGrafter"/>
</dbReference>
<organism evidence="17 18">
    <name type="scientific">Diplodia seriata</name>
    <dbReference type="NCBI Taxonomy" id="420778"/>
    <lineage>
        <taxon>Eukaryota</taxon>
        <taxon>Fungi</taxon>
        <taxon>Dikarya</taxon>
        <taxon>Ascomycota</taxon>
        <taxon>Pezizomycotina</taxon>
        <taxon>Dothideomycetes</taxon>
        <taxon>Dothideomycetes incertae sedis</taxon>
        <taxon>Botryosphaeriales</taxon>
        <taxon>Botryosphaeriaceae</taxon>
        <taxon>Diplodia</taxon>
    </lineage>
</organism>
<dbReference type="NCBIfam" id="TIGR00606">
    <property type="entry name" value="rad50"/>
    <property type="match status" value="1"/>
</dbReference>
<evidence type="ECO:0000256" key="4">
    <source>
        <dbReference type="ARBA" id="ARBA00009439"/>
    </source>
</evidence>
<feature type="coiled-coil region" evidence="15">
    <location>
        <begin position="671"/>
        <end position="726"/>
    </location>
</feature>
<comment type="cofactor">
    <cofactor evidence="1">
        <name>Zn(2+)</name>
        <dbReference type="ChEBI" id="CHEBI:29105"/>
    </cofactor>
</comment>
<keyword evidence="8" id="KW-0227">DNA damage</keyword>
<name>A0A1S8B4H5_9PEZI</name>
<dbReference type="SUPFAM" id="SSF52540">
    <property type="entry name" value="P-loop containing nucleoside triphosphate hydrolases"/>
    <property type="match status" value="2"/>
</dbReference>
<evidence type="ECO:0000256" key="1">
    <source>
        <dbReference type="ARBA" id="ARBA00001947"/>
    </source>
</evidence>
<dbReference type="FunFam" id="3.40.50.300:FF:000947">
    <property type="entry name" value="DNA repair protein RAD50"/>
    <property type="match status" value="1"/>
</dbReference>
<dbReference type="InterPro" id="IPR027417">
    <property type="entry name" value="P-loop_NTPase"/>
</dbReference>
<keyword evidence="11 15" id="KW-0175">Coiled coil</keyword>
<evidence type="ECO:0000256" key="7">
    <source>
        <dbReference type="ARBA" id="ARBA00022723"/>
    </source>
</evidence>
<comment type="subcellular location">
    <subcellularLocation>
        <location evidence="3">Chromosome</location>
    </subcellularLocation>
    <subcellularLocation>
        <location evidence="2">Nucleus</location>
    </subcellularLocation>
</comment>
<gene>
    <name evidence="17" type="ORF">BK809_0006790</name>
</gene>
<sequence length="1459" mass="167857">MPDRPRRLAVYAASICPCISPGRPPSTVTGARASPTRLPAAAAAARLRAPVLRVVNLTVSCTSLRPRGLHASTRFRLQLLDVGCALGLPACFEDAAIVRSFDNRVSETIQFYSPLTLIVGFNGSGKTTIIECLKYATTGELPPNSDRGKSFIHDPNLCGEKEVLAQVKMSFKATSGVKMVATRSLQMTVKKTAKQITRSVKALEGQLLMVKDGERTAISSRVAELNQIMPQYLGVSSAILEYVIFCHQEDSMWPMSEPSALKKRFDEIFEALKYTKAIAEIKLLHKRQGDELAKYKIIEQHAKEDKDKGERAEKRMSELFADIEQLRAKINELEESTNEAASSYRRCCDRVAEYTSIVSKIAGKRIEAAATEKNVTELQQHIEEMTDTDEELKEHLDKYEERVQLYEQDRQEKEQRKAQNVEAIKKIRGSIGEKEREIGKHEANKAAFERQTQARENLVKETAHRHGIRGFDLDINDEQVQDFMARINRVGKEQQNEMERARKEKEEELQAANENLRQLNNRKATLDVSKNNLKTQITANDKKLSELQERISEIDADEGSKATLESSLKDITRRLNKAKEDGVVGRWDEKLRDADDHMRNIDDQKERLNAEMVDAMCRAGDSAQLDYVRKQLKERQTSLATNTGVHREQISKMIGTAWEPSTLEANFNKILDQRSEEVREVELQRDGTNRELEQVQFKVTTTKKELSKKRAELKECEERVSTELSEDESLEDFPEALETATKSFDVARGDATSFGHMGEYYEGCMKTLEEHNMCQLCYRPFKKEDERTKFRRRLDVKMQEAINKNYQELLEECRVELDKLHAVQPAYDTWKRLRETEIPELEASHHELELRRDDLLRVIEDQDQRVNERQAAKRDVDFLSKDVSTIVQDHKKICAFEKEITELSAKQEQSGASRGVEMIQDELKQINDKSKDVKATLAQLTVEKDRSRDQISRLELESKDISGKITSAEYALREKNSLLSQVQELRSRNGDHRESMRQTDVDIQKLKLEVEQAEAKHKATEERHTLKEEELQSAYQKIRNSLRDLEQVNKDIHTYLESGGTELLMTTRREFDSLQEESQQLADEQEQITAEIYKIEKQISNHTETKRAINDNLRYRSDAKELEQLRKEIEELETHNAEVDQTRYEREARKYQQERNRLSAEQASIIGEMKSKDEQLQQLYGDWETDYKDAAKKFKESHIRVETTKAAVADLSKYASALDKAVVKFHSLKLGEINRIIEELWKKTYQGTDVDTIMIRSENETTTKTRSYNYRVVMVKQDAELDMRGRCSAGQKILASIIIRLALAECFGVNCGLIALDEPTTNLDRDNIRALAESLAEIIRVRRQQSNFQLIVITHDEEFLRYMQCADFSDYYYRVSRNEKQKSTIEKQSIAEVSFTVLRLDAQRADYGMCRCCKDDGMGIRCSSHRDSWPDRNCLFCVSEYLHFSAEDNVSRQLGLASA</sequence>
<feature type="coiled-coil region" evidence="15">
    <location>
        <begin position="368"/>
        <end position="451"/>
    </location>
</feature>
<feature type="domain" description="Rad50/SbcC-type AAA" evidence="16">
    <location>
        <begin position="98"/>
        <end position="335"/>
    </location>
</feature>
<keyword evidence="7" id="KW-0479">Metal-binding</keyword>
<dbReference type="Proteomes" id="UP000190776">
    <property type="component" value="Unassembled WGS sequence"/>
</dbReference>
<dbReference type="GO" id="GO:0016887">
    <property type="term" value="F:ATP hydrolysis activity"/>
    <property type="evidence" value="ECO:0007669"/>
    <property type="project" value="InterPro"/>
</dbReference>
<keyword evidence="12" id="KW-0234">DNA repair</keyword>
<feature type="coiled-coil region" evidence="15">
    <location>
        <begin position="803"/>
        <end position="865"/>
    </location>
</feature>
<dbReference type="GO" id="GO:0043047">
    <property type="term" value="F:single-stranded telomeric DNA binding"/>
    <property type="evidence" value="ECO:0007669"/>
    <property type="project" value="TreeGrafter"/>
</dbReference>
<keyword evidence="10" id="KW-0862">Zinc</keyword>
<keyword evidence="6" id="KW-0158">Chromosome</keyword>
<dbReference type="STRING" id="420778.A0A1S8B4H5"/>
<dbReference type="GO" id="GO:0030870">
    <property type="term" value="C:Mre11 complex"/>
    <property type="evidence" value="ECO:0007669"/>
    <property type="project" value="InterPro"/>
</dbReference>
<evidence type="ECO:0000256" key="13">
    <source>
        <dbReference type="ARBA" id="ARBA00023242"/>
    </source>
</evidence>
<evidence type="ECO:0000256" key="2">
    <source>
        <dbReference type="ARBA" id="ARBA00004123"/>
    </source>
</evidence>
<dbReference type="PANTHER" id="PTHR18867">
    <property type="entry name" value="RAD50"/>
    <property type="match status" value="1"/>
</dbReference>
<accession>A0A1S8B4H5</accession>
<dbReference type="GO" id="GO:0046872">
    <property type="term" value="F:metal ion binding"/>
    <property type="evidence" value="ECO:0007669"/>
    <property type="project" value="UniProtKB-KW"/>
</dbReference>
<dbReference type="Pfam" id="PF13558">
    <property type="entry name" value="SbcC_Walker_B"/>
    <property type="match status" value="1"/>
</dbReference>
<evidence type="ECO:0000256" key="10">
    <source>
        <dbReference type="ARBA" id="ARBA00022833"/>
    </source>
</evidence>
<feature type="coiled-coil region" evidence="15">
    <location>
        <begin position="484"/>
        <end position="618"/>
    </location>
</feature>
<evidence type="ECO:0000256" key="6">
    <source>
        <dbReference type="ARBA" id="ARBA00022454"/>
    </source>
</evidence>
<evidence type="ECO:0000256" key="8">
    <source>
        <dbReference type="ARBA" id="ARBA00022763"/>
    </source>
</evidence>
<evidence type="ECO:0000256" key="14">
    <source>
        <dbReference type="ARBA" id="ARBA00049360"/>
    </source>
</evidence>
<dbReference type="InterPro" id="IPR004584">
    <property type="entry name" value="Rad50_eukaryotes"/>
</dbReference>
<feature type="coiled-coil region" evidence="15">
    <location>
        <begin position="309"/>
        <end position="343"/>
    </location>
</feature>
<evidence type="ECO:0000256" key="11">
    <source>
        <dbReference type="ARBA" id="ARBA00023054"/>
    </source>
</evidence>
<feature type="coiled-coil region" evidence="15">
    <location>
        <begin position="996"/>
        <end position="1161"/>
    </location>
</feature>
<dbReference type="GO" id="GO:0051880">
    <property type="term" value="F:G-quadruplex DNA binding"/>
    <property type="evidence" value="ECO:0007669"/>
    <property type="project" value="TreeGrafter"/>
</dbReference>
<dbReference type="InterPro" id="IPR038729">
    <property type="entry name" value="Rad50/SbcC_AAA"/>
</dbReference>
<comment type="caution">
    <text evidence="17">The sequence shown here is derived from an EMBL/GenBank/DDBJ whole genome shotgun (WGS) entry which is preliminary data.</text>
</comment>
<dbReference type="GO" id="GO:0000794">
    <property type="term" value="C:condensed nuclear chromosome"/>
    <property type="evidence" value="ECO:0007669"/>
    <property type="project" value="TreeGrafter"/>
</dbReference>
<dbReference type="GO" id="GO:0007004">
    <property type="term" value="P:telomere maintenance via telomerase"/>
    <property type="evidence" value="ECO:0007669"/>
    <property type="project" value="TreeGrafter"/>
</dbReference>
<dbReference type="GO" id="GO:0006302">
    <property type="term" value="P:double-strand break repair"/>
    <property type="evidence" value="ECO:0007669"/>
    <property type="project" value="InterPro"/>
</dbReference>
<dbReference type="FunFam" id="3.40.50.300:FF:001195">
    <property type="entry name" value="DNA repair protein rad50"/>
    <property type="match status" value="1"/>
</dbReference>
<dbReference type="GO" id="GO:0070192">
    <property type="term" value="P:chromosome organization involved in meiotic cell cycle"/>
    <property type="evidence" value="ECO:0007669"/>
    <property type="project" value="TreeGrafter"/>
</dbReference>
<dbReference type="PANTHER" id="PTHR18867:SF12">
    <property type="entry name" value="DNA REPAIR PROTEIN RAD50"/>
    <property type="match status" value="1"/>
</dbReference>
<keyword evidence="9" id="KW-0378">Hydrolase</keyword>
<evidence type="ECO:0000259" key="16">
    <source>
        <dbReference type="Pfam" id="PF13476"/>
    </source>
</evidence>
<dbReference type="Gene3D" id="3.40.50.300">
    <property type="entry name" value="P-loop containing nucleotide triphosphate hydrolases"/>
    <property type="match status" value="2"/>
</dbReference>
<reference evidence="17 18" key="1">
    <citation type="submission" date="2017-01" db="EMBL/GenBank/DDBJ databases">
        <title>Draft genome sequence of Diplodia seriata F98.1, a fungal species involved in grapevine trunk diseases.</title>
        <authorList>
            <person name="Robert-Siegwald G."/>
            <person name="Vallet J."/>
            <person name="Abou-Mansour E."/>
            <person name="Xu J."/>
            <person name="Rey P."/>
            <person name="Bertsch C."/>
            <person name="Rego C."/>
            <person name="Larignon P."/>
            <person name="Fontaine F."/>
            <person name="Lebrun M.-H."/>
        </authorList>
    </citation>
    <scope>NUCLEOTIDE SEQUENCE [LARGE SCALE GENOMIC DNA]</scope>
    <source>
        <strain evidence="17 18">F98.1</strain>
    </source>
</reference>
<evidence type="ECO:0000256" key="12">
    <source>
        <dbReference type="ARBA" id="ARBA00023204"/>
    </source>
</evidence>
<dbReference type="OrthoDB" id="18797at2759"/>
<evidence type="ECO:0000256" key="3">
    <source>
        <dbReference type="ARBA" id="ARBA00004286"/>
    </source>
</evidence>
<evidence type="ECO:0000256" key="15">
    <source>
        <dbReference type="SAM" id="Coils"/>
    </source>
</evidence>
<comment type="similarity">
    <text evidence="4">Belongs to the SMC family. RAD50 subfamily.</text>
</comment>
<evidence type="ECO:0000256" key="9">
    <source>
        <dbReference type="ARBA" id="ARBA00022801"/>
    </source>
</evidence>
<evidence type="ECO:0000313" key="17">
    <source>
        <dbReference type="EMBL" id="OMP82480.1"/>
    </source>
</evidence>
<evidence type="ECO:0000313" key="18">
    <source>
        <dbReference type="Proteomes" id="UP000190776"/>
    </source>
</evidence>
<dbReference type="EMBL" id="MSZU01000114">
    <property type="protein sequence ID" value="OMP82480.1"/>
    <property type="molecule type" value="Genomic_DNA"/>
</dbReference>
<evidence type="ECO:0000256" key="5">
    <source>
        <dbReference type="ARBA" id="ARBA00017893"/>
    </source>
</evidence>
<proteinExistence type="inferred from homology"/>